<dbReference type="EMBL" id="KN833051">
    <property type="protein sequence ID" value="KIM75058.1"/>
    <property type="molecule type" value="Genomic_DNA"/>
</dbReference>
<accession>A0A0C3AMD1</accession>
<reference evidence="1 2" key="1">
    <citation type="submission" date="2014-04" db="EMBL/GenBank/DDBJ databases">
        <authorList>
            <consortium name="DOE Joint Genome Institute"/>
            <person name="Kuo A."/>
            <person name="Tarkka M."/>
            <person name="Buscot F."/>
            <person name="Kohler A."/>
            <person name="Nagy L.G."/>
            <person name="Floudas D."/>
            <person name="Copeland A."/>
            <person name="Barry K.W."/>
            <person name="Cichocki N."/>
            <person name="Veneault-Fourrey C."/>
            <person name="LaButti K."/>
            <person name="Lindquist E.A."/>
            <person name="Lipzen A."/>
            <person name="Lundell T."/>
            <person name="Morin E."/>
            <person name="Murat C."/>
            <person name="Sun H."/>
            <person name="Tunlid A."/>
            <person name="Henrissat B."/>
            <person name="Grigoriev I.V."/>
            <person name="Hibbett D.S."/>
            <person name="Martin F."/>
            <person name="Nordberg H.P."/>
            <person name="Cantor M.N."/>
            <person name="Hua S.X."/>
        </authorList>
    </citation>
    <scope>NUCLEOTIDE SEQUENCE [LARGE SCALE GENOMIC DNA]</scope>
    <source>
        <strain evidence="1 2">F 1598</strain>
    </source>
</reference>
<reference evidence="2" key="2">
    <citation type="submission" date="2015-01" db="EMBL/GenBank/DDBJ databases">
        <title>Evolutionary Origins and Diversification of the Mycorrhizal Mutualists.</title>
        <authorList>
            <consortium name="DOE Joint Genome Institute"/>
            <consortium name="Mycorrhizal Genomics Consortium"/>
            <person name="Kohler A."/>
            <person name="Kuo A."/>
            <person name="Nagy L.G."/>
            <person name="Floudas D."/>
            <person name="Copeland A."/>
            <person name="Barry K.W."/>
            <person name="Cichocki N."/>
            <person name="Veneault-Fourrey C."/>
            <person name="LaButti K."/>
            <person name="Lindquist E.A."/>
            <person name="Lipzen A."/>
            <person name="Lundell T."/>
            <person name="Morin E."/>
            <person name="Murat C."/>
            <person name="Riley R."/>
            <person name="Ohm R."/>
            <person name="Sun H."/>
            <person name="Tunlid A."/>
            <person name="Henrissat B."/>
            <person name="Grigoriev I.V."/>
            <person name="Hibbett D.S."/>
            <person name="Martin F."/>
        </authorList>
    </citation>
    <scope>NUCLEOTIDE SEQUENCE [LARGE SCALE GENOMIC DNA]</scope>
    <source>
        <strain evidence="2">F 1598</strain>
    </source>
</reference>
<evidence type="ECO:0000313" key="2">
    <source>
        <dbReference type="Proteomes" id="UP000054166"/>
    </source>
</evidence>
<organism evidence="1 2">
    <name type="scientific">Piloderma croceum (strain F 1598)</name>
    <dbReference type="NCBI Taxonomy" id="765440"/>
    <lineage>
        <taxon>Eukaryota</taxon>
        <taxon>Fungi</taxon>
        <taxon>Dikarya</taxon>
        <taxon>Basidiomycota</taxon>
        <taxon>Agaricomycotina</taxon>
        <taxon>Agaricomycetes</taxon>
        <taxon>Agaricomycetidae</taxon>
        <taxon>Atheliales</taxon>
        <taxon>Atheliaceae</taxon>
        <taxon>Piloderma</taxon>
    </lineage>
</organism>
<name>A0A0C3AMD1_PILCF</name>
<evidence type="ECO:0000313" key="1">
    <source>
        <dbReference type="EMBL" id="KIM75058.1"/>
    </source>
</evidence>
<sequence length="142" mass="15820">MLCSLQLSAAEAQQEMPQQRDYKISKSQVDPTNLFSFPQAIEKVLVPESAAQSAARRRPIRGSIGSCRHPLAQRALACSISDTVLPFFYEAHFYVSMIDRATLGPDFVHVGNGLSLLVEIVLATFTKVEFKLLMYIIHLADH</sequence>
<dbReference type="AlphaFoldDB" id="A0A0C3AMD1"/>
<gene>
    <name evidence="1" type="ORF">PILCRDRAFT_687049</name>
</gene>
<protein>
    <submittedName>
        <fullName evidence="1">Uncharacterized protein</fullName>
    </submittedName>
</protein>
<proteinExistence type="predicted"/>
<dbReference type="Proteomes" id="UP000054166">
    <property type="component" value="Unassembled WGS sequence"/>
</dbReference>
<keyword evidence="2" id="KW-1185">Reference proteome</keyword>
<dbReference type="InParanoid" id="A0A0C3AMD1"/>
<dbReference type="HOGENOM" id="CLU_1816531_0_0_1"/>